<dbReference type="PANTHER" id="PTHR46508">
    <property type="entry name" value="PHD FINGER FAMILY PROTEIN"/>
    <property type="match status" value="1"/>
</dbReference>
<comment type="caution">
    <text evidence="10">The sequence shown here is derived from an EMBL/GenBank/DDBJ whole genome shotgun (WGS) entry which is preliminary data.</text>
</comment>
<evidence type="ECO:0000256" key="3">
    <source>
        <dbReference type="ARBA" id="ARBA00022771"/>
    </source>
</evidence>
<feature type="compositionally biased region" description="Basic and acidic residues" evidence="7">
    <location>
        <begin position="597"/>
        <end position="613"/>
    </location>
</feature>
<feature type="compositionally biased region" description="Polar residues" evidence="7">
    <location>
        <begin position="583"/>
        <end position="596"/>
    </location>
</feature>
<dbReference type="Proteomes" id="UP000243975">
    <property type="component" value="Unassembled WGS sequence"/>
</dbReference>
<evidence type="ECO:0000256" key="4">
    <source>
        <dbReference type="ARBA" id="ARBA00022833"/>
    </source>
</evidence>
<keyword evidence="4" id="KW-0862">Zinc</keyword>
<feature type="domain" description="N-acetyltransferase" evidence="9">
    <location>
        <begin position="940"/>
        <end position="1090"/>
    </location>
</feature>
<dbReference type="PROSITE" id="PS51186">
    <property type="entry name" value="GNAT"/>
    <property type="match status" value="1"/>
</dbReference>
<dbReference type="GO" id="GO:0016747">
    <property type="term" value="F:acyltransferase activity, transferring groups other than amino-acyl groups"/>
    <property type="evidence" value="ECO:0007669"/>
    <property type="project" value="InterPro"/>
</dbReference>
<comment type="subcellular location">
    <subcellularLocation>
        <location evidence="1">Nucleus</location>
    </subcellularLocation>
</comment>
<feature type="domain" description="PHD-type" evidence="8">
    <location>
        <begin position="789"/>
        <end position="834"/>
    </location>
</feature>
<dbReference type="SMART" id="SM00249">
    <property type="entry name" value="PHD"/>
    <property type="match status" value="2"/>
</dbReference>
<sequence>MKGNCNKYLKKLFSRGIEDLHDDDFEGSRDEDCIFREVFFGHERGRSSKKCLVTGAINFENENEKPKDVSFGSNSDNSVLTNHMDFQNMKEDVGPGSLSEEFTILARNDPDVEVKRRKVLLEEHLDAKPYLEKVVNSSIPSKEVDSCIFQPAAIVACRLVESSSQGFKSSSYLLKGAVGDIGDKDASKCRLSSSDTNDQKGNDVSAAIASPVSQESHVSKLLVSRPEPIQCSRRKWKESSFVELDEEESLAPPKESTTDPKPILRYHLHRLLRAAKWVIGRRNRITHCKGHGEYVFKSPEGRPIREFHRAWNMCGQKLFADANYVVDDSDGIHWTNLTQFQSDLSNTLIEIEEQLRNLEAATALAHWWYLLDPFAKVVFIDKSLRFLKEGNQVKTKRSVVDGFYLSDAAALHSRNEAIAAKQITRKHGNESSSLVLVSSPICRSDTISCQTNNLYAHPVSSATANASTGGSESICPHQDGIELGSGCMEEDRHCSGVQQHRMDGSSFALDAVVNTKEHKKSKKISEMKVSAANGLQEISESSVQLKSNMARPCTVSNAENYGSYRKSSFCFSEDQHEKKQSTFKKSLQHSGSPKRSSTCEKDRRHEKERKGNCHLNDDDLLLSAILKNRSTTKSSGIKRKSCVPKVPRKYKGPKGSCRLRPRSLTKGGQPHMEGRWSGLGVRTVLSWLIDFGVIRVNEVIQYRNPRDDSVVKDGLVTRDGILCRCCEKMLSVSEFKNHAGFSLKSPCLNLFMESGKSFTLCQLEAWSGEYKVRRGATRTVEVEEIDENDDSCGLCGDGGELICCDNCPSTFHLTCLCVQELPEGNWYCSKCSCWICGNVVNDNEASSMGALKCLQCEHKYHEECLREKEMERELVPSTQWCCGESCKEVHSGLQSRIGLMNPISDGFSWTLLKCIHGDQKVHSAQRLVALKAECNLKLAVALTIMEECFLPMVDPRTGIDMIPHVVYNWGSEFARLNYEGFYTLILEKDDVILCVASVRIHGVAVAEMPLIATCSKYRRKGMCRRLMNAIEEVLKCFKVEKLVVSAIPSLVETWTDGFGFTPLEVDEKKSLTKTNLMVFPGTVWLKKPMYQGAPTEAVASDPSSNHEEASSPVEKITPVVLQEDEEPKVSSEAGSKTEGCSSETGCDISGTTTGN</sequence>
<dbReference type="AlphaFoldDB" id="A0A103XLP3"/>
<feature type="region of interest" description="Disordered" evidence="7">
    <location>
        <begin position="581"/>
        <end position="613"/>
    </location>
</feature>
<keyword evidence="11" id="KW-1185">Reference proteome</keyword>
<gene>
    <name evidence="10" type="ORF">Ccrd_004879</name>
</gene>
<organism evidence="10 11">
    <name type="scientific">Cynara cardunculus var. scolymus</name>
    <name type="common">Globe artichoke</name>
    <name type="synonym">Cynara scolymus</name>
    <dbReference type="NCBI Taxonomy" id="59895"/>
    <lineage>
        <taxon>Eukaryota</taxon>
        <taxon>Viridiplantae</taxon>
        <taxon>Streptophyta</taxon>
        <taxon>Embryophyta</taxon>
        <taxon>Tracheophyta</taxon>
        <taxon>Spermatophyta</taxon>
        <taxon>Magnoliopsida</taxon>
        <taxon>eudicotyledons</taxon>
        <taxon>Gunneridae</taxon>
        <taxon>Pentapetalae</taxon>
        <taxon>asterids</taxon>
        <taxon>campanulids</taxon>
        <taxon>Asterales</taxon>
        <taxon>Asteraceae</taxon>
        <taxon>Carduoideae</taxon>
        <taxon>Cardueae</taxon>
        <taxon>Carduinae</taxon>
        <taxon>Cynara</taxon>
    </lineage>
</organism>
<dbReference type="InterPro" id="IPR000182">
    <property type="entry name" value="GNAT_dom"/>
</dbReference>
<dbReference type="GO" id="GO:0005634">
    <property type="term" value="C:nucleus"/>
    <property type="evidence" value="ECO:0007669"/>
    <property type="project" value="UniProtKB-SubCell"/>
</dbReference>
<dbReference type="InterPro" id="IPR019787">
    <property type="entry name" value="Znf_PHD-finger"/>
</dbReference>
<dbReference type="PANTHER" id="PTHR46508:SF2">
    <property type="entry name" value="INCREASED DNA METHYLATION 1"/>
    <property type="match status" value="1"/>
</dbReference>
<dbReference type="InterPro" id="IPR011011">
    <property type="entry name" value="Znf_FYVE_PHD"/>
</dbReference>
<dbReference type="CDD" id="cd04301">
    <property type="entry name" value="NAT_SF"/>
    <property type="match status" value="1"/>
</dbReference>
<evidence type="ECO:0000259" key="9">
    <source>
        <dbReference type="PROSITE" id="PS51186"/>
    </source>
</evidence>
<dbReference type="Gene3D" id="3.40.630.30">
    <property type="match status" value="1"/>
</dbReference>
<evidence type="ECO:0000313" key="10">
    <source>
        <dbReference type="EMBL" id="KVH93077.1"/>
    </source>
</evidence>
<accession>A0A103XLP3</accession>
<evidence type="ECO:0000256" key="6">
    <source>
        <dbReference type="PROSITE-ProRule" id="PRU00146"/>
    </source>
</evidence>
<feature type="compositionally biased region" description="Polar residues" evidence="7">
    <location>
        <begin position="1132"/>
        <end position="1155"/>
    </location>
</feature>
<protein>
    <submittedName>
        <fullName evidence="10">Acyl-CoA N-acyltransferase</fullName>
    </submittedName>
</protein>
<dbReference type="OrthoDB" id="429143at2759"/>
<evidence type="ECO:0000259" key="8">
    <source>
        <dbReference type="PROSITE" id="PS50016"/>
    </source>
</evidence>
<dbReference type="InterPro" id="IPR016181">
    <property type="entry name" value="Acyl_CoA_acyltransferase"/>
</dbReference>
<dbReference type="InterPro" id="IPR032308">
    <property type="entry name" value="TDBD"/>
</dbReference>
<dbReference type="SUPFAM" id="SSF55729">
    <property type="entry name" value="Acyl-CoA N-acyltransferases (Nat)"/>
    <property type="match status" value="1"/>
</dbReference>
<dbReference type="Gene3D" id="3.30.40.10">
    <property type="entry name" value="Zinc/RING finger domain, C3HC4 (zinc finger)"/>
    <property type="match status" value="1"/>
</dbReference>
<dbReference type="InterPro" id="IPR056511">
    <property type="entry name" value="IDM1_C"/>
</dbReference>
<dbReference type="Pfam" id="PF23209">
    <property type="entry name" value="IDM1_C"/>
    <property type="match status" value="1"/>
</dbReference>
<dbReference type="Pfam" id="PF16135">
    <property type="entry name" value="TDBD"/>
    <property type="match status" value="1"/>
</dbReference>
<reference evidence="10 11" key="1">
    <citation type="journal article" date="2016" name="Sci. Rep.">
        <title>The genome sequence of the outbreeding globe artichoke constructed de novo incorporating a phase-aware low-pass sequencing strategy of F1 progeny.</title>
        <authorList>
            <person name="Scaglione D."/>
            <person name="Reyes-Chin-Wo S."/>
            <person name="Acquadro A."/>
            <person name="Froenicke L."/>
            <person name="Portis E."/>
            <person name="Beitel C."/>
            <person name="Tirone M."/>
            <person name="Mauro R."/>
            <person name="Lo Monaco A."/>
            <person name="Mauromicale G."/>
            <person name="Faccioli P."/>
            <person name="Cattivelli L."/>
            <person name="Rieseberg L."/>
            <person name="Michelmore R."/>
            <person name="Lanteri S."/>
        </authorList>
    </citation>
    <scope>NUCLEOTIDE SEQUENCE [LARGE SCALE GENOMIC DNA]</scope>
    <source>
        <strain evidence="10">2C</strain>
    </source>
</reference>
<dbReference type="GO" id="GO:0008270">
    <property type="term" value="F:zinc ion binding"/>
    <property type="evidence" value="ECO:0007669"/>
    <property type="project" value="UniProtKB-KW"/>
</dbReference>
<evidence type="ECO:0000256" key="7">
    <source>
        <dbReference type="SAM" id="MobiDB-lite"/>
    </source>
</evidence>
<proteinExistence type="predicted"/>
<evidence type="ECO:0000313" key="11">
    <source>
        <dbReference type="Proteomes" id="UP000243975"/>
    </source>
</evidence>
<dbReference type="SUPFAM" id="SSF57903">
    <property type="entry name" value="FYVE/PHD zinc finger"/>
    <property type="match status" value="1"/>
</dbReference>
<dbReference type="Gramene" id="KVH93077">
    <property type="protein sequence ID" value="KVH93077"/>
    <property type="gene ID" value="Ccrd_004879"/>
</dbReference>
<dbReference type="InterPro" id="IPR001965">
    <property type="entry name" value="Znf_PHD"/>
</dbReference>
<dbReference type="STRING" id="59895.A0A103XLP3"/>
<feature type="region of interest" description="Disordered" evidence="7">
    <location>
        <begin position="1095"/>
        <end position="1155"/>
    </location>
</feature>
<feature type="compositionally biased region" description="Basic residues" evidence="7">
    <location>
        <begin position="636"/>
        <end position="663"/>
    </location>
</feature>
<keyword evidence="2" id="KW-0479">Metal-binding</keyword>
<dbReference type="OMA" id="KAECNTR"/>
<keyword evidence="5" id="KW-0539">Nucleus</keyword>
<feature type="region of interest" description="Disordered" evidence="7">
    <location>
        <begin position="631"/>
        <end position="671"/>
    </location>
</feature>
<dbReference type="Pfam" id="PF00628">
    <property type="entry name" value="PHD"/>
    <property type="match status" value="1"/>
</dbReference>
<dbReference type="InterPro" id="IPR013083">
    <property type="entry name" value="Znf_RING/FYVE/PHD"/>
</dbReference>
<keyword evidence="3 6" id="KW-0863">Zinc-finger</keyword>
<evidence type="ECO:0000256" key="5">
    <source>
        <dbReference type="ARBA" id="ARBA00023242"/>
    </source>
</evidence>
<dbReference type="EMBL" id="LEKV01004796">
    <property type="protein sequence ID" value="KVH93077.1"/>
    <property type="molecule type" value="Genomic_DNA"/>
</dbReference>
<evidence type="ECO:0000256" key="1">
    <source>
        <dbReference type="ARBA" id="ARBA00004123"/>
    </source>
</evidence>
<dbReference type="PROSITE" id="PS50016">
    <property type="entry name" value="ZF_PHD_2"/>
    <property type="match status" value="1"/>
</dbReference>
<evidence type="ECO:0000256" key="2">
    <source>
        <dbReference type="ARBA" id="ARBA00022723"/>
    </source>
</evidence>
<name>A0A103XLP3_CYNCS</name>